<comment type="caution">
    <text evidence="1">The sequence shown here is derived from an EMBL/GenBank/DDBJ whole genome shotgun (WGS) entry which is preliminary data.</text>
</comment>
<accession>A0ABS4JD63</accession>
<evidence type="ECO:0000313" key="1">
    <source>
        <dbReference type="EMBL" id="MBP1999657.1"/>
    </source>
</evidence>
<name>A0ABS4JD63_9BACL</name>
<organism evidence="1 2">
    <name type="scientific">Paenibacillus shirakamiensis</name>
    <dbReference type="NCBI Taxonomy" id="1265935"/>
    <lineage>
        <taxon>Bacteria</taxon>
        <taxon>Bacillati</taxon>
        <taxon>Bacillota</taxon>
        <taxon>Bacilli</taxon>
        <taxon>Bacillales</taxon>
        <taxon>Paenibacillaceae</taxon>
        <taxon>Paenibacillus</taxon>
    </lineage>
</organism>
<proteinExistence type="predicted"/>
<dbReference type="Proteomes" id="UP001519288">
    <property type="component" value="Unassembled WGS sequence"/>
</dbReference>
<evidence type="ECO:0000313" key="2">
    <source>
        <dbReference type="Proteomes" id="UP001519288"/>
    </source>
</evidence>
<gene>
    <name evidence="1" type="ORF">J2Z69_000676</name>
</gene>
<reference evidence="1 2" key="1">
    <citation type="submission" date="2021-03" db="EMBL/GenBank/DDBJ databases">
        <title>Genomic Encyclopedia of Type Strains, Phase IV (KMG-IV): sequencing the most valuable type-strain genomes for metagenomic binning, comparative biology and taxonomic classification.</title>
        <authorList>
            <person name="Goeker M."/>
        </authorList>
    </citation>
    <scope>NUCLEOTIDE SEQUENCE [LARGE SCALE GENOMIC DNA]</scope>
    <source>
        <strain evidence="1 2">DSM 26806</strain>
    </source>
</reference>
<dbReference type="EMBL" id="JAGGLD010000001">
    <property type="protein sequence ID" value="MBP1999657.1"/>
    <property type="molecule type" value="Genomic_DNA"/>
</dbReference>
<sequence>MKNALIYVVLLGALNTILLTDIVSVQPPIITTLNHGVGIK</sequence>
<protein>
    <submittedName>
        <fullName evidence="1">Uncharacterized protein</fullName>
    </submittedName>
</protein>
<keyword evidence="2" id="KW-1185">Reference proteome</keyword>